<name>A0A151IYR0_9HYME</name>
<keyword evidence="2" id="KW-1185">Reference proteome</keyword>
<sequence length="188" mass="20973">MLSFASQYFLVSYKGGRGGGYYDDGGGGGGGGGIGGKAWRRERRKKGCPSPRWQPSASRVQGRIINLFQRFLHSQKTKGIGESSVHPVAGASSSRMNERAIACPRQSDKVSLRFWNGTFFFMQDYGNKEKKDNALIDFAAARNFLTDFESRRTCRVSEGTLPARLPVLRNDQMNQIWRYINAPNYAAC</sequence>
<dbReference type="AlphaFoldDB" id="A0A151IYR0"/>
<dbReference type="EMBL" id="KQ980745">
    <property type="protein sequence ID" value="KYN13676.1"/>
    <property type="molecule type" value="Genomic_DNA"/>
</dbReference>
<organism evidence="1 2">
    <name type="scientific">Trachymyrmex cornetzi</name>
    <dbReference type="NCBI Taxonomy" id="471704"/>
    <lineage>
        <taxon>Eukaryota</taxon>
        <taxon>Metazoa</taxon>
        <taxon>Ecdysozoa</taxon>
        <taxon>Arthropoda</taxon>
        <taxon>Hexapoda</taxon>
        <taxon>Insecta</taxon>
        <taxon>Pterygota</taxon>
        <taxon>Neoptera</taxon>
        <taxon>Endopterygota</taxon>
        <taxon>Hymenoptera</taxon>
        <taxon>Apocrita</taxon>
        <taxon>Aculeata</taxon>
        <taxon>Formicoidea</taxon>
        <taxon>Formicidae</taxon>
        <taxon>Myrmicinae</taxon>
        <taxon>Trachymyrmex</taxon>
    </lineage>
</organism>
<reference evidence="1 2" key="1">
    <citation type="submission" date="2015-09" db="EMBL/GenBank/DDBJ databases">
        <title>Trachymyrmex cornetzi WGS genome.</title>
        <authorList>
            <person name="Nygaard S."/>
            <person name="Hu H."/>
            <person name="Boomsma J."/>
            <person name="Zhang G."/>
        </authorList>
    </citation>
    <scope>NUCLEOTIDE SEQUENCE [LARGE SCALE GENOMIC DNA]</scope>
    <source>
        <strain evidence="1">Tcor2-1</strain>
        <tissue evidence="1">Whole body</tissue>
    </source>
</reference>
<dbReference type="Proteomes" id="UP000078492">
    <property type="component" value="Unassembled WGS sequence"/>
</dbReference>
<evidence type="ECO:0000313" key="1">
    <source>
        <dbReference type="EMBL" id="KYN13676.1"/>
    </source>
</evidence>
<proteinExistence type="predicted"/>
<protein>
    <submittedName>
        <fullName evidence="1">Uncharacterized protein</fullName>
    </submittedName>
</protein>
<gene>
    <name evidence="1" type="ORF">ALC57_14140</name>
</gene>
<accession>A0A151IYR0</accession>
<evidence type="ECO:0000313" key="2">
    <source>
        <dbReference type="Proteomes" id="UP000078492"/>
    </source>
</evidence>